<dbReference type="PANTHER" id="PTHR11040">
    <property type="entry name" value="ZINC/IRON TRANSPORTER"/>
    <property type="match status" value="1"/>
</dbReference>
<keyword evidence="2 5" id="KW-0812">Transmembrane</keyword>
<dbReference type="AlphaFoldDB" id="A0AA40E3C3"/>
<dbReference type="RefSeq" id="XP_060299441.1">
    <property type="nucleotide sequence ID" value="XM_060445278.1"/>
</dbReference>
<dbReference type="GO" id="GO:0071578">
    <property type="term" value="P:zinc ion import across plasma membrane"/>
    <property type="evidence" value="ECO:0007669"/>
    <property type="project" value="TreeGrafter"/>
</dbReference>
<gene>
    <name evidence="6" type="ORF">B0T26DRAFT_750782</name>
</gene>
<evidence type="ECO:0000256" key="2">
    <source>
        <dbReference type="ARBA" id="ARBA00022692"/>
    </source>
</evidence>
<evidence type="ECO:0000256" key="3">
    <source>
        <dbReference type="ARBA" id="ARBA00022989"/>
    </source>
</evidence>
<keyword evidence="4 5" id="KW-0472">Membrane</keyword>
<organism evidence="6 7">
    <name type="scientific">Lasiosphaeria miniovina</name>
    <dbReference type="NCBI Taxonomy" id="1954250"/>
    <lineage>
        <taxon>Eukaryota</taxon>
        <taxon>Fungi</taxon>
        <taxon>Dikarya</taxon>
        <taxon>Ascomycota</taxon>
        <taxon>Pezizomycotina</taxon>
        <taxon>Sordariomycetes</taxon>
        <taxon>Sordariomycetidae</taxon>
        <taxon>Sordariales</taxon>
        <taxon>Lasiosphaeriaceae</taxon>
        <taxon>Lasiosphaeria</taxon>
    </lineage>
</organism>
<dbReference type="GO" id="GO:0005886">
    <property type="term" value="C:plasma membrane"/>
    <property type="evidence" value="ECO:0007669"/>
    <property type="project" value="TreeGrafter"/>
</dbReference>
<feature type="transmembrane region" description="Helical" evidence="5">
    <location>
        <begin position="229"/>
        <end position="254"/>
    </location>
</feature>
<dbReference type="GeneID" id="85328548"/>
<dbReference type="GO" id="GO:0000006">
    <property type="term" value="F:high-affinity zinc transmembrane transporter activity"/>
    <property type="evidence" value="ECO:0007669"/>
    <property type="project" value="TreeGrafter"/>
</dbReference>
<feature type="transmembrane region" description="Helical" evidence="5">
    <location>
        <begin position="266"/>
        <end position="289"/>
    </location>
</feature>
<keyword evidence="3 5" id="KW-1133">Transmembrane helix</keyword>
<evidence type="ECO:0000256" key="1">
    <source>
        <dbReference type="ARBA" id="ARBA00004141"/>
    </source>
</evidence>
<feature type="transmembrane region" description="Helical" evidence="5">
    <location>
        <begin position="75"/>
        <end position="97"/>
    </location>
</feature>
<sequence length="326" mass="35995">MSGSAAQAVPAIANLDTDNVRDIICYMNSRRNVDTTPQNEVVQFVAMFFFIILSTLSFAFPIIPPAKLPFKVPGHVYDFFRFFGGGVLIATAFVHLLDSAYESIGPNTCVGMSYGWAEFSWPPAIAMTSALLFFMFEVSTELWAKAVTLTDAEKAQYTIPSTARALWAQFTSFLVFEITIIMHAVVIGLNMSTVSEKSMMYFAFVFFTIFEGLSLGARLNAVQLPKSMAWAWIPCVLCLFYSFATPIAMTVGIAQGYDRHAFHPSVASGVLDSISAGIMLYVSFVDVLARDFMFNTDRPRSTLGLGLMLGDLFMGVILMAIMGKWK</sequence>
<evidence type="ECO:0000256" key="4">
    <source>
        <dbReference type="ARBA" id="ARBA00023136"/>
    </source>
</evidence>
<feature type="transmembrane region" description="Helical" evidence="5">
    <location>
        <begin position="165"/>
        <end position="187"/>
    </location>
</feature>
<accession>A0AA40E3C3</accession>
<proteinExistence type="predicted"/>
<dbReference type="InterPro" id="IPR003689">
    <property type="entry name" value="ZIP"/>
</dbReference>
<dbReference type="Proteomes" id="UP001172101">
    <property type="component" value="Unassembled WGS sequence"/>
</dbReference>
<dbReference type="EMBL" id="JAUIRO010000003">
    <property type="protein sequence ID" value="KAK0723517.1"/>
    <property type="molecule type" value="Genomic_DNA"/>
</dbReference>
<feature type="transmembrane region" description="Helical" evidence="5">
    <location>
        <begin position="199"/>
        <end position="217"/>
    </location>
</feature>
<dbReference type="Pfam" id="PF02535">
    <property type="entry name" value="Zip"/>
    <property type="match status" value="2"/>
</dbReference>
<comment type="subcellular location">
    <subcellularLocation>
        <location evidence="1">Membrane</location>
        <topology evidence="1">Multi-pass membrane protein</topology>
    </subcellularLocation>
</comment>
<comment type="caution">
    <text evidence="6">The sequence shown here is derived from an EMBL/GenBank/DDBJ whole genome shotgun (WGS) entry which is preliminary data.</text>
</comment>
<name>A0AA40E3C3_9PEZI</name>
<protein>
    <submittedName>
        <fullName evidence="6">ZIP zinc transporter-domain-containing protein</fullName>
    </submittedName>
</protein>
<evidence type="ECO:0000256" key="5">
    <source>
        <dbReference type="SAM" id="Phobius"/>
    </source>
</evidence>
<evidence type="ECO:0000313" key="7">
    <source>
        <dbReference type="Proteomes" id="UP001172101"/>
    </source>
</evidence>
<feature type="transmembrane region" description="Helical" evidence="5">
    <location>
        <begin position="301"/>
        <end position="322"/>
    </location>
</feature>
<keyword evidence="7" id="KW-1185">Reference proteome</keyword>
<reference evidence="6" key="1">
    <citation type="submission" date="2023-06" db="EMBL/GenBank/DDBJ databases">
        <title>Genome-scale phylogeny and comparative genomics of the fungal order Sordariales.</title>
        <authorList>
            <consortium name="Lawrence Berkeley National Laboratory"/>
            <person name="Hensen N."/>
            <person name="Bonometti L."/>
            <person name="Westerberg I."/>
            <person name="Brannstrom I.O."/>
            <person name="Guillou S."/>
            <person name="Cros-Aarteil S."/>
            <person name="Calhoun S."/>
            <person name="Haridas S."/>
            <person name="Kuo A."/>
            <person name="Mondo S."/>
            <person name="Pangilinan J."/>
            <person name="Riley R."/>
            <person name="LaButti K."/>
            <person name="Andreopoulos B."/>
            <person name="Lipzen A."/>
            <person name="Chen C."/>
            <person name="Yanf M."/>
            <person name="Daum C."/>
            <person name="Ng V."/>
            <person name="Clum A."/>
            <person name="Steindorff A."/>
            <person name="Ohm R."/>
            <person name="Martin F."/>
            <person name="Silar P."/>
            <person name="Natvig D."/>
            <person name="Lalanne C."/>
            <person name="Gautier V."/>
            <person name="Ament-velasquez S.L."/>
            <person name="Kruys A."/>
            <person name="Hutchinson M.I."/>
            <person name="Powell A.J."/>
            <person name="Barry K."/>
            <person name="Miller A.N."/>
            <person name="Grigoriev I.V."/>
            <person name="Debuchy R."/>
            <person name="Gladieux P."/>
            <person name="Thoren M.H."/>
            <person name="Johannesson H."/>
        </authorList>
    </citation>
    <scope>NUCLEOTIDE SEQUENCE</scope>
    <source>
        <strain evidence="6">SMH2392-1A</strain>
    </source>
</reference>
<evidence type="ECO:0000313" key="6">
    <source>
        <dbReference type="EMBL" id="KAK0723517.1"/>
    </source>
</evidence>
<dbReference type="PANTHER" id="PTHR11040:SF32">
    <property type="entry name" value="ZINC-REGULATED TRANSPORTER 1"/>
    <property type="match status" value="1"/>
</dbReference>
<feature type="transmembrane region" description="Helical" evidence="5">
    <location>
        <begin position="41"/>
        <end position="63"/>
    </location>
</feature>